<evidence type="ECO:0000313" key="1">
    <source>
        <dbReference type="EMBL" id="JAH17581.1"/>
    </source>
</evidence>
<dbReference type="EMBL" id="GBXM01090996">
    <property type="protein sequence ID" value="JAH17581.1"/>
    <property type="molecule type" value="Transcribed_RNA"/>
</dbReference>
<proteinExistence type="predicted"/>
<reference evidence="1" key="2">
    <citation type="journal article" date="2015" name="Fish Shellfish Immunol.">
        <title>Early steps in the European eel (Anguilla anguilla)-Vibrio vulnificus interaction in the gills: Role of the RtxA13 toxin.</title>
        <authorList>
            <person name="Callol A."/>
            <person name="Pajuelo D."/>
            <person name="Ebbesson L."/>
            <person name="Teles M."/>
            <person name="MacKenzie S."/>
            <person name="Amaro C."/>
        </authorList>
    </citation>
    <scope>NUCLEOTIDE SEQUENCE</scope>
</reference>
<organism evidence="1">
    <name type="scientific">Anguilla anguilla</name>
    <name type="common">European freshwater eel</name>
    <name type="synonym">Muraena anguilla</name>
    <dbReference type="NCBI Taxonomy" id="7936"/>
    <lineage>
        <taxon>Eukaryota</taxon>
        <taxon>Metazoa</taxon>
        <taxon>Chordata</taxon>
        <taxon>Craniata</taxon>
        <taxon>Vertebrata</taxon>
        <taxon>Euteleostomi</taxon>
        <taxon>Actinopterygii</taxon>
        <taxon>Neopterygii</taxon>
        <taxon>Teleostei</taxon>
        <taxon>Anguilliformes</taxon>
        <taxon>Anguillidae</taxon>
        <taxon>Anguilla</taxon>
    </lineage>
</organism>
<protein>
    <submittedName>
        <fullName evidence="1">Uncharacterized protein</fullName>
    </submittedName>
</protein>
<name>A0A0E9QL13_ANGAN</name>
<accession>A0A0E9QL13</accession>
<reference evidence="1" key="1">
    <citation type="submission" date="2014-11" db="EMBL/GenBank/DDBJ databases">
        <authorList>
            <person name="Amaro Gonzalez C."/>
        </authorList>
    </citation>
    <scope>NUCLEOTIDE SEQUENCE</scope>
</reference>
<sequence length="33" mass="3813">MWLPKGVQFPLISARKKKIGTLSKTVQKHFNTE</sequence>
<dbReference type="AlphaFoldDB" id="A0A0E9QL13"/>